<accession>A0A5N6IXV8</accession>
<keyword evidence="2" id="KW-1185">Reference proteome</keyword>
<reference evidence="1 2" key="1">
    <citation type="submission" date="2019-04" db="EMBL/GenBank/DDBJ databases">
        <title>Fungal friends and foes A comparative genomics study of 23 Aspergillus species from section Flavi.</title>
        <authorList>
            <consortium name="DOE Joint Genome Institute"/>
            <person name="Kjaerbolling I."/>
            <person name="Vesth T.C."/>
            <person name="Frisvad J.C."/>
            <person name="Nybo J.L."/>
            <person name="Theobald S."/>
            <person name="Kildgaard S."/>
            <person name="Petersen T.I."/>
            <person name="Kuo A."/>
            <person name="Sato A."/>
            <person name="Lyhne E.K."/>
            <person name="Kogle M.E."/>
            <person name="Wiebenga A."/>
            <person name="Kun R.S."/>
            <person name="Lubbers R.J."/>
            <person name="Makela M.R."/>
            <person name="Barry K."/>
            <person name="Chovatia M."/>
            <person name="Clum A."/>
            <person name="Daum C."/>
            <person name="Haridas S."/>
            <person name="He G."/>
            <person name="LaButti K."/>
            <person name="Lipzen A."/>
            <person name="Mondo S."/>
            <person name="Pangilinan J."/>
            <person name="Riley R."/>
            <person name="Salamov A."/>
            <person name="Simmons B.A."/>
            <person name="Magnuson J.K."/>
            <person name="Henrissat B."/>
            <person name="Mortensen U.H."/>
            <person name="Larsen T.O."/>
            <person name="De vries R.P."/>
            <person name="Grigoriev I.V."/>
            <person name="Machida M."/>
            <person name="Baker S.E."/>
            <person name="Andersen M.R."/>
        </authorList>
    </citation>
    <scope>NUCLEOTIDE SEQUENCE [LARGE SCALE GENOMIC DNA]</scope>
    <source>
        <strain evidence="1 2">CBS 117635</strain>
    </source>
</reference>
<name>A0A5N6IXV8_9EURO</name>
<evidence type="ECO:0000313" key="1">
    <source>
        <dbReference type="EMBL" id="KAB8270113.1"/>
    </source>
</evidence>
<sequence length="190" mass="21042">MKSRDILGDLRTVSIDRVRGRAGTGRKIYPYLRDHTSSSNSCTLPDCHPRENSDIPGQPTILTDMDLLSRFGAFGPIAQGRVQRVSSAVQVHIGTEHGPCPDRHQTGVDNVAVGIDKDAFTRLHIKPVVHSDGSLYPWFILEESFVFLWVVLEGWERGFVLDKTGPQLVYVSRVVAQLLAYGSAVATMRV</sequence>
<dbReference type="Proteomes" id="UP000326289">
    <property type="component" value="Unassembled WGS sequence"/>
</dbReference>
<protein>
    <submittedName>
        <fullName evidence="1">Uncharacterized protein</fullName>
    </submittedName>
</protein>
<organism evidence="1 2">
    <name type="scientific">Aspergillus minisclerotigenes</name>
    <dbReference type="NCBI Taxonomy" id="656917"/>
    <lineage>
        <taxon>Eukaryota</taxon>
        <taxon>Fungi</taxon>
        <taxon>Dikarya</taxon>
        <taxon>Ascomycota</taxon>
        <taxon>Pezizomycotina</taxon>
        <taxon>Eurotiomycetes</taxon>
        <taxon>Eurotiomycetidae</taxon>
        <taxon>Eurotiales</taxon>
        <taxon>Aspergillaceae</taxon>
        <taxon>Aspergillus</taxon>
        <taxon>Aspergillus subgen. Circumdati</taxon>
    </lineage>
</organism>
<dbReference type="EMBL" id="ML732835">
    <property type="protein sequence ID" value="KAB8270113.1"/>
    <property type="molecule type" value="Genomic_DNA"/>
</dbReference>
<gene>
    <name evidence="1" type="ORF">BDV30DRAFT_173797</name>
</gene>
<dbReference type="AlphaFoldDB" id="A0A5N6IXV8"/>
<proteinExistence type="predicted"/>
<evidence type="ECO:0000313" key="2">
    <source>
        <dbReference type="Proteomes" id="UP000326289"/>
    </source>
</evidence>